<dbReference type="OrthoDB" id="662998at2"/>
<keyword evidence="1" id="KW-1133">Transmembrane helix</keyword>
<feature type="transmembrane region" description="Helical" evidence="1">
    <location>
        <begin position="42"/>
        <end position="63"/>
    </location>
</feature>
<dbReference type="RefSeq" id="WP_090982402.1">
    <property type="nucleotide sequence ID" value="NZ_FOJM01000006.1"/>
</dbReference>
<dbReference type="EMBL" id="FOJM01000006">
    <property type="protein sequence ID" value="SFA46582.1"/>
    <property type="molecule type" value="Genomic_DNA"/>
</dbReference>
<name>A0A1I0T4A0_9SPHI</name>
<evidence type="ECO:0000313" key="3">
    <source>
        <dbReference type="Proteomes" id="UP000198836"/>
    </source>
</evidence>
<dbReference type="STRING" id="332999.SAMN04488511_10611"/>
<gene>
    <name evidence="2" type="ORF">SAMN04488511_10611</name>
</gene>
<reference evidence="3" key="1">
    <citation type="submission" date="2016-10" db="EMBL/GenBank/DDBJ databases">
        <authorList>
            <person name="Varghese N."/>
            <person name="Submissions S."/>
        </authorList>
    </citation>
    <scope>NUCLEOTIDE SEQUENCE [LARGE SCALE GENOMIC DNA]</scope>
    <source>
        <strain evidence="3">DSM 18130</strain>
    </source>
</reference>
<organism evidence="2 3">
    <name type="scientific">Pedobacter suwonensis</name>
    <dbReference type="NCBI Taxonomy" id="332999"/>
    <lineage>
        <taxon>Bacteria</taxon>
        <taxon>Pseudomonadati</taxon>
        <taxon>Bacteroidota</taxon>
        <taxon>Sphingobacteriia</taxon>
        <taxon>Sphingobacteriales</taxon>
        <taxon>Sphingobacteriaceae</taxon>
        <taxon>Pedobacter</taxon>
    </lineage>
</organism>
<keyword evidence="3" id="KW-1185">Reference proteome</keyword>
<evidence type="ECO:0000256" key="1">
    <source>
        <dbReference type="SAM" id="Phobius"/>
    </source>
</evidence>
<sequence>MNKGLSIFWIIYMLFFAIPFPMFIYYSTRDDSLPNVITDNPWYSLSILAISVLFWAILLIGYFKKWVIRNFSIKRNIEKLKTTGEPREARILESTKIHKTDAAYDTYELTLQFKNLSGSLIMQKTIVNDARPYERRYEAGKTIGILLDKEVKNVPYFIVASTVVSIKKMTIFLTSLTWLTFASLVVWYYIYSYNLESMGMGWRFMGIGHPLLTCAFMLLLYRAFGAFIAKKFIGKPDQLFLIKFKGTQTTARLLKVSQTGTYINEQPMVDFELEFTDQFNRKHRANIKKIVDLLDLDSVKQPSFSIFYLNENPQKIAFESDLNKLKGEF</sequence>
<keyword evidence="1" id="KW-0812">Transmembrane</keyword>
<feature type="transmembrane region" description="Helical" evidence="1">
    <location>
        <begin position="202"/>
        <end position="221"/>
    </location>
</feature>
<accession>A0A1I0T4A0</accession>
<proteinExistence type="predicted"/>
<feature type="transmembrane region" description="Helical" evidence="1">
    <location>
        <begin position="171"/>
        <end position="190"/>
    </location>
</feature>
<evidence type="ECO:0000313" key="2">
    <source>
        <dbReference type="EMBL" id="SFA46582.1"/>
    </source>
</evidence>
<protein>
    <submittedName>
        <fullName evidence="2">Uncharacterized protein</fullName>
    </submittedName>
</protein>
<dbReference type="AlphaFoldDB" id="A0A1I0T4A0"/>
<feature type="transmembrane region" description="Helical" evidence="1">
    <location>
        <begin position="7"/>
        <end position="27"/>
    </location>
</feature>
<dbReference type="Proteomes" id="UP000198836">
    <property type="component" value="Unassembled WGS sequence"/>
</dbReference>
<keyword evidence="1" id="KW-0472">Membrane</keyword>